<dbReference type="GO" id="GO:0016192">
    <property type="term" value="P:vesicle-mediated transport"/>
    <property type="evidence" value="ECO:0007669"/>
    <property type="project" value="InterPro"/>
</dbReference>
<dbReference type="Proteomes" id="UP000198406">
    <property type="component" value="Unassembled WGS sequence"/>
</dbReference>
<feature type="transmembrane region" description="Helical" evidence="8">
    <location>
        <begin position="100"/>
        <end position="118"/>
    </location>
</feature>
<evidence type="ECO:0000256" key="2">
    <source>
        <dbReference type="ARBA" id="ARBA00022448"/>
    </source>
</evidence>
<keyword evidence="2 8" id="KW-0813">Transport</keyword>
<evidence type="ECO:0000313" key="11">
    <source>
        <dbReference type="Proteomes" id="UP000198406"/>
    </source>
</evidence>
<dbReference type="GO" id="GO:0005737">
    <property type="term" value="C:cytoplasm"/>
    <property type="evidence" value="ECO:0007669"/>
    <property type="project" value="UniProtKB-ARBA"/>
</dbReference>
<reference evidence="10 11" key="1">
    <citation type="journal article" date="2015" name="Plant Cell">
        <title>Oil accumulation by the oleaginous diatom Fistulifera solaris as revealed by the genome and transcriptome.</title>
        <authorList>
            <person name="Tanaka T."/>
            <person name="Maeda Y."/>
            <person name="Veluchamy A."/>
            <person name="Tanaka M."/>
            <person name="Abida H."/>
            <person name="Marechal E."/>
            <person name="Bowler C."/>
            <person name="Muto M."/>
            <person name="Sunaga Y."/>
            <person name="Tanaka M."/>
            <person name="Yoshino T."/>
            <person name="Taniguchi T."/>
            <person name="Fukuda Y."/>
            <person name="Nemoto M."/>
            <person name="Matsumoto M."/>
            <person name="Wong P.S."/>
            <person name="Aburatani S."/>
            <person name="Fujibuchi W."/>
        </authorList>
    </citation>
    <scope>NUCLEOTIDE SEQUENCE [LARGE SCALE GENOMIC DNA]</scope>
    <source>
        <strain evidence="10 11">JPCC DA0580</strain>
    </source>
</reference>
<evidence type="ECO:0000256" key="8">
    <source>
        <dbReference type="RuleBase" id="RU363111"/>
    </source>
</evidence>
<feature type="transmembrane region" description="Helical" evidence="8">
    <location>
        <begin position="139"/>
        <end position="162"/>
    </location>
</feature>
<dbReference type="InParanoid" id="A0A1Z5JP30"/>
<evidence type="ECO:0000313" key="10">
    <source>
        <dbReference type="EMBL" id="GAX15780.1"/>
    </source>
</evidence>
<feature type="region of interest" description="Disordered" evidence="9">
    <location>
        <begin position="1"/>
        <end position="24"/>
    </location>
</feature>
<dbReference type="GO" id="GO:0015031">
    <property type="term" value="P:protein transport"/>
    <property type="evidence" value="ECO:0007669"/>
    <property type="project" value="UniProtKB-KW"/>
</dbReference>
<dbReference type="OrthoDB" id="660759at2759"/>
<dbReference type="PANTHER" id="PTHR23137">
    <property type="entry name" value="VESICLE TRANSPORT PROTEIN-RELATED"/>
    <property type="match status" value="1"/>
</dbReference>
<evidence type="ECO:0000256" key="3">
    <source>
        <dbReference type="ARBA" id="ARBA00022692"/>
    </source>
</evidence>
<feature type="transmembrane region" description="Helical" evidence="8">
    <location>
        <begin position="68"/>
        <end position="88"/>
    </location>
</feature>
<comment type="subcellular location">
    <subcellularLocation>
        <location evidence="1 8">Membrane</location>
        <topology evidence="1 8">Multi-pass membrane protein</topology>
    </subcellularLocation>
</comment>
<evidence type="ECO:0000256" key="1">
    <source>
        <dbReference type="ARBA" id="ARBA00004141"/>
    </source>
</evidence>
<dbReference type="GO" id="GO:0012505">
    <property type="term" value="C:endomembrane system"/>
    <property type="evidence" value="ECO:0007669"/>
    <property type="project" value="UniProtKB-ARBA"/>
</dbReference>
<keyword evidence="6 8" id="KW-0472">Membrane</keyword>
<dbReference type="GO" id="GO:0016020">
    <property type="term" value="C:membrane"/>
    <property type="evidence" value="ECO:0007669"/>
    <property type="project" value="UniProtKB-SubCell"/>
</dbReference>
<dbReference type="EMBL" id="BDSP01000096">
    <property type="protein sequence ID" value="GAX15780.1"/>
    <property type="molecule type" value="Genomic_DNA"/>
</dbReference>
<dbReference type="FunCoup" id="A0A1Z5JP30">
    <property type="interactions" value="73"/>
</dbReference>
<gene>
    <name evidence="10" type="ORF">FisN_3Lh223</name>
</gene>
<protein>
    <recommendedName>
        <fullName evidence="8">Vesicle transport protein</fullName>
    </recommendedName>
</protein>
<evidence type="ECO:0000256" key="7">
    <source>
        <dbReference type="ARBA" id="ARBA00025800"/>
    </source>
</evidence>
<keyword evidence="3 8" id="KW-0812">Transmembrane</keyword>
<keyword evidence="11" id="KW-1185">Reference proteome</keyword>
<proteinExistence type="inferred from homology"/>
<dbReference type="PANTHER" id="PTHR23137:SF36">
    <property type="entry name" value="VESICLE TRANSPORT PROTEIN SFT2C"/>
    <property type="match status" value="1"/>
</dbReference>
<comment type="caution">
    <text evidence="10">The sequence shown here is derived from an EMBL/GenBank/DDBJ whole genome shotgun (WGS) entry which is preliminary data.</text>
</comment>
<evidence type="ECO:0000256" key="4">
    <source>
        <dbReference type="ARBA" id="ARBA00022927"/>
    </source>
</evidence>
<dbReference type="AlphaFoldDB" id="A0A1Z5JP30"/>
<dbReference type="Pfam" id="PF04178">
    <property type="entry name" value="Got1"/>
    <property type="match status" value="1"/>
</dbReference>
<keyword evidence="5 8" id="KW-1133">Transmembrane helix</keyword>
<keyword evidence="4 8" id="KW-0653">Protein transport</keyword>
<organism evidence="10 11">
    <name type="scientific">Fistulifera solaris</name>
    <name type="common">Oleaginous diatom</name>
    <dbReference type="NCBI Taxonomy" id="1519565"/>
    <lineage>
        <taxon>Eukaryota</taxon>
        <taxon>Sar</taxon>
        <taxon>Stramenopiles</taxon>
        <taxon>Ochrophyta</taxon>
        <taxon>Bacillariophyta</taxon>
        <taxon>Bacillariophyceae</taxon>
        <taxon>Bacillariophycidae</taxon>
        <taxon>Naviculales</taxon>
        <taxon>Naviculaceae</taxon>
        <taxon>Fistulifera</taxon>
    </lineage>
</organism>
<evidence type="ECO:0000256" key="9">
    <source>
        <dbReference type="SAM" id="MobiDB-lite"/>
    </source>
</evidence>
<feature type="transmembrane region" description="Helical" evidence="8">
    <location>
        <begin position="174"/>
        <end position="193"/>
    </location>
</feature>
<sequence>MSTSFGQWYDEQKSGESGDGSSSWFGTDQMLPLFDTESMPNFSFASMKSAMESQMPKKIMGMGYQQRFQVFCGLLFLSAVFFALAFFVGLPTMAVHPHKFSLSFSMGSLMFMSSFGILKGPMEHFKSMLQPDRMLFTTIYLGSLFFTLFCTFSYGGISGYFMVMLSSGIQLVALLWYLISFLPGGAAGLKYVFAAMGHLLKPLFIACARFQALCMGRCLSWITSSSS</sequence>
<dbReference type="InterPro" id="IPR011691">
    <property type="entry name" value="Vesicle_transpt_SFT2"/>
</dbReference>
<accession>A0A1Z5JP30</accession>
<evidence type="ECO:0000256" key="5">
    <source>
        <dbReference type="ARBA" id="ARBA00022989"/>
    </source>
</evidence>
<name>A0A1Z5JP30_FISSO</name>
<comment type="similarity">
    <text evidence="7 8">Belongs to the SFT2 family.</text>
</comment>
<dbReference type="InterPro" id="IPR007305">
    <property type="entry name" value="Vesicle_transpt_Got1/SFT2"/>
</dbReference>
<evidence type="ECO:0000256" key="6">
    <source>
        <dbReference type="ARBA" id="ARBA00023136"/>
    </source>
</evidence>
<comment type="function">
    <text evidence="8">May be involved in fusion of retrograde transport vesicles derived from an endocytic compartment with the Golgi complex.</text>
</comment>